<dbReference type="EMBL" id="GBRH01223444">
    <property type="protein sequence ID" value="JAD74451.1"/>
    <property type="molecule type" value="Transcribed_RNA"/>
</dbReference>
<proteinExistence type="predicted"/>
<accession>A0A0A9CFU5</accession>
<protein>
    <submittedName>
        <fullName evidence="1">Uncharacterized protein</fullName>
    </submittedName>
</protein>
<name>A0A0A9CFU5_ARUDO</name>
<evidence type="ECO:0000313" key="1">
    <source>
        <dbReference type="EMBL" id="JAD74451.1"/>
    </source>
</evidence>
<organism evidence="1">
    <name type="scientific">Arundo donax</name>
    <name type="common">Giant reed</name>
    <name type="synonym">Donax arundinaceus</name>
    <dbReference type="NCBI Taxonomy" id="35708"/>
    <lineage>
        <taxon>Eukaryota</taxon>
        <taxon>Viridiplantae</taxon>
        <taxon>Streptophyta</taxon>
        <taxon>Embryophyta</taxon>
        <taxon>Tracheophyta</taxon>
        <taxon>Spermatophyta</taxon>
        <taxon>Magnoliopsida</taxon>
        <taxon>Liliopsida</taxon>
        <taxon>Poales</taxon>
        <taxon>Poaceae</taxon>
        <taxon>PACMAD clade</taxon>
        <taxon>Arundinoideae</taxon>
        <taxon>Arundineae</taxon>
        <taxon>Arundo</taxon>
    </lineage>
</organism>
<reference evidence="1" key="1">
    <citation type="submission" date="2014-09" db="EMBL/GenBank/DDBJ databases">
        <authorList>
            <person name="Magalhaes I.L.F."/>
            <person name="Oliveira U."/>
            <person name="Santos F.R."/>
            <person name="Vidigal T.H.D.A."/>
            <person name="Brescovit A.D."/>
            <person name="Santos A.J."/>
        </authorList>
    </citation>
    <scope>NUCLEOTIDE SEQUENCE</scope>
    <source>
        <tissue evidence="1">Shoot tissue taken approximately 20 cm above the soil surface</tissue>
    </source>
</reference>
<reference evidence="1" key="2">
    <citation type="journal article" date="2015" name="Data Brief">
        <title>Shoot transcriptome of the giant reed, Arundo donax.</title>
        <authorList>
            <person name="Barrero R.A."/>
            <person name="Guerrero F.D."/>
            <person name="Moolhuijzen P."/>
            <person name="Goolsby J.A."/>
            <person name="Tidwell J."/>
            <person name="Bellgard S.E."/>
            <person name="Bellgard M.I."/>
        </authorList>
    </citation>
    <scope>NUCLEOTIDE SEQUENCE</scope>
    <source>
        <tissue evidence="1">Shoot tissue taken approximately 20 cm above the soil surface</tissue>
    </source>
</reference>
<dbReference type="AlphaFoldDB" id="A0A0A9CFU5"/>
<sequence>MLVEQQQELQLAIWHFSLCGGMMRRDCRIIPCYLWTQSQASVEVTLQNRCKLHMLGCLLLIVQC</sequence>